<protein>
    <submittedName>
        <fullName evidence="2">Uncharacterized protein</fullName>
    </submittedName>
</protein>
<evidence type="ECO:0000256" key="1">
    <source>
        <dbReference type="SAM" id="Phobius"/>
    </source>
</evidence>
<keyword evidence="1" id="KW-0472">Membrane</keyword>
<proteinExistence type="predicted"/>
<dbReference type="EMBL" id="HBIO01031911">
    <property type="protein sequence ID" value="CAE0479606.1"/>
    <property type="molecule type" value="Transcribed_RNA"/>
</dbReference>
<sequence>MATSYSRRFLEMGICNSITTGMFNSCAWEKDDCNNSTHTFVAHEQSDYTRYACNPSDQPVGRCLSEDQCAVRSSDCELNTTSANFKSDDDTCTIQRDKALEWDTENPAFTQFGSCLDTTTNEYFCIYYPTDCDESGTEVYVNPTDTLAAGVTCDCSQVHVTACIGSRGYCALNENGCRDDGYEVAFSPFAQKSDREGTKGIDCRLCRKRNTMTPTPAPTTFLKPTKYPTYTPTRNPIVEVTSLPTLSPTRYQDISPKKGFDPVIAVCASVVAWFSICFLIYMYCKLFRGAAAKKRAQAVKDSRFKPPKRIAFSEDDSMSIASSIAVNLGSESVSKLADESLSLEQEQYPEVKWSSTG</sequence>
<feature type="transmembrane region" description="Helical" evidence="1">
    <location>
        <begin position="263"/>
        <end position="284"/>
    </location>
</feature>
<gene>
    <name evidence="2" type="ORF">CDEB00056_LOCUS24460</name>
</gene>
<accession>A0A7S3VGW4</accession>
<organism evidence="2">
    <name type="scientific">Chaetoceros debilis</name>
    <dbReference type="NCBI Taxonomy" id="122233"/>
    <lineage>
        <taxon>Eukaryota</taxon>
        <taxon>Sar</taxon>
        <taxon>Stramenopiles</taxon>
        <taxon>Ochrophyta</taxon>
        <taxon>Bacillariophyta</taxon>
        <taxon>Coscinodiscophyceae</taxon>
        <taxon>Chaetocerotophycidae</taxon>
        <taxon>Chaetocerotales</taxon>
        <taxon>Chaetocerotaceae</taxon>
        <taxon>Chaetoceros</taxon>
    </lineage>
</organism>
<evidence type="ECO:0000313" key="2">
    <source>
        <dbReference type="EMBL" id="CAE0479606.1"/>
    </source>
</evidence>
<name>A0A7S3VGW4_9STRA</name>
<reference evidence="2" key="1">
    <citation type="submission" date="2021-01" db="EMBL/GenBank/DDBJ databases">
        <authorList>
            <person name="Corre E."/>
            <person name="Pelletier E."/>
            <person name="Niang G."/>
            <person name="Scheremetjew M."/>
            <person name="Finn R."/>
            <person name="Kale V."/>
            <person name="Holt S."/>
            <person name="Cochrane G."/>
            <person name="Meng A."/>
            <person name="Brown T."/>
            <person name="Cohen L."/>
        </authorList>
    </citation>
    <scope>NUCLEOTIDE SEQUENCE</scope>
    <source>
        <strain evidence="2">MM31A-1</strain>
    </source>
</reference>
<keyword evidence="1" id="KW-0812">Transmembrane</keyword>
<dbReference type="AlphaFoldDB" id="A0A7S3VGW4"/>
<keyword evidence="1" id="KW-1133">Transmembrane helix</keyword>